<comment type="caution">
    <text evidence="1">The sequence shown here is derived from an EMBL/GenBank/DDBJ whole genome shotgun (WGS) entry which is preliminary data.</text>
</comment>
<evidence type="ECO:0000313" key="1">
    <source>
        <dbReference type="EMBL" id="PVU85907.1"/>
    </source>
</evidence>
<protein>
    <submittedName>
        <fullName evidence="1">Uncharacterized protein</fullName>
    </submittedName>
</protein>
<keyword evidence="2" id="KW-1185">Reference proteome</keyword>
<dbReference type="AlphaFoldDB" id="A0A2T9Y0S0"/>
<sequence>MVKKEQKLSINVKELIAVLEVLKLPKLEIDAISSSDRCFWISQESVGKPVLLPTMESNKQVIQKLKTGIWFPDLLNLSIEKPIPISPNHNIVIADINAFESVQNTIEFNNQENISPNIENTAEYSENIRFINKFFIQTQNEFSTDKNILFTTNSLSNDIHQSKEKIFAT</sequence>
<gene>
    <name evidence="1" type="ORF">BB559_006761</name>
</gene>
<proteinExistence type="predicted"/>
<dbReference type="Proteomes" id="UP000245699">
    <property type="component" value="Unassembled WGS sequence"/>
</dbReference>
<dbReference type="EMBL" id="MBFT01001005">
    <property type="protein sequence ID" value="PVU85907.1"/>
    <property type="molecule type" value="Genomic_DNA"/>
</dbReference>
<accession>A0A2T9Y0S0</accession>
<feature type="non-terminal residue" evidence="1">
    <location>
        <position position="169"/>
    </location>
</feature>
<organism evidence="1 2">
    <name type="scientific">Furculomyces boomerangus</name>
    <dbReference type="NCBI Taxonomy" id="61424"/>
    <lineage>
        <taxon>Eukaryota</taxon>
        <taxon>Fungi</taxon>
        <taxon>Fungi incertae sedis</taxon>
        <taxon>Zoopagomycota</taxon>
        <taxon>Kickxellomycotina</taxon>
        <taxon>Harpellomycetes</taxon>
        <taxon>Harpellales</taxon>
        <taxon>Harpellaceae</taxon>
        <taxon>Furculomyces</taxon>
    </lineage>
</organism>
<reference evidence="1 2" key="1">
    <citation type="journal article" date="2018" name="MBio">
        <title>Comparative Genomics Reveals the Core Gene Toolbox for the Fungus-Insect Symbiosis.</title>
        <authorList>
            <person name="Wang Y."/>
            <person name="Stata M."/>
            <person name="Wang W."/>
            <person name="Stajich J.E."/>
            <person name="White M.M."/>
            <person name="Moncalvo J.M."/>
        </authorList>
    </citation>
    <scope>NUCLEOTIDE SEQUENCE [LARGE SCALE GENOMIC DNA]</scope>
    <source>
        <strain evidence="1 2">AUS-77-4</strain>
    </source>
</reference>
<evidence type="ECO:0000313" key="2">
    <source>
        <dbReference type="Proteomes" id="UP000245699"/>
    </source>
</evidence>
<name>A0A2T9Y0S0_9FUNG</name>